<reference evidence="1 2" key="1">
    <citation type="submission" date="2019-09" db="EMBL/GenBank/DDBJ databases">
        <title>Distinct polysaccharide growth profiles of human intestinal Prevotella copri isolates.</title>
        <authorList>
            <person name="Fehlner-Peach H."/>
            <person name="Magnabosco C."/>
            <person name="Raghavan V."/>
            <person name="Scher J.U."/>
            <person name="Tett A."/>
            <person name="Cox L.M."/>
            <person name="Gottsegen C."/>
            <person name="Watters A."/>
            <person name="Wiltshire- Gordon J.D."/>
            <person name="Segata N."/>
            <person name="Bonneau R."/>
            <person name="Littman D.R."/>
        </authorList>
    </citation>
    <scope>NUCLEOTIDE SEQUENCE [LARGE SCALE GENOMIC DNA]</scope>
    <source>
        <strain evidence="2">iK21513</strain>
    </source>
</reference>
<dbReference type="RefSeq" id="WP_153080385.1">
    <property type="nucleotide sequence ID" value="NZ_JAHRGK010000008.1"/>
</dbReference>
<dbReference type="PROSITE" id="PS51257">
    <property type="entry name" value="PROKAR_LIPOPROTEIN"/>
    <property type="match status" value="1"/>
</dbReference>
<gene>
    <name evidence="1" type="ORF">F7D97_00580</name>
</gene>
<dbReference type="Gene3D" id="2.60.40.2620">
    <property type="entry name" value="Fimbrillin-like"/>
    <property type="match status" value="1"/>
</dbReference>
<evidence type="ECO:0000313" key="1">
    <source>
        <dbReference type="EMBL" id="MQN08456.1"/>
    </source>
</evidence>
<dbReference type="EMBL" id="VZCY01000008">
    <property type="protein sequence ID" value="MQN08456.1"/>
    <property type="molecule type" value="Genomic_DNA"/>
</dbReference>
<sequence length="373" mass="41083">MNKKFFMGIAAMAALTLVSCSSDDLDSVSDNSSKNEAISFDGYLGRSAVAVNGSRGSEVKIDQLKTGGFGVFGNYSKETTTAYGNSLFDNQQVTYDNDKSKWTYSPLKFWPSDGHIDFLAYAPYVKNTTLTEGSKINNFTVSKTIADQTDLLWTNATSSISANLTSAKEKVKFQFHHALSRLGYTVKLTGDYSSGDVTFTLKKITLAGSSTDATKGAFYTSGTIDLSKQNKKGDLWSDQTGRQYFDWFSGEYKVTSSTASHPGSDIEKNKDYLFVIPQNFSEKIGETENPDKLYVIVEYEVTYKSGTQTSITNKVYKQLTTNFLQGKAYNLNLTIGLPIEFDVDVTGDINAGVDGWGTDENINIGSNDNPWER</sequence>
<evidence type="ECO:0000313" key="2">
    <source>
        <dbReference type="Proteomes" id="UP000406735"/>
    </source>
</evidence>
<organism evidence="1 2">
    <name type="scientific">Segatella copri</name>
    <dbReference type="NCBI Taxonomy" id="165179"/>
    <lineage>
        <taxon>Bacteria</taxon>
        <taxon>Pseudomonadati</taxon>
        <taxon>Bacteroidota</taxon>
        <taxon>Bacteroidia</taxon>
        <taxon>Bacteroidales</taxon>
        <taxon>Prevotellaceae</taxon>
        <taxon>Segatella</taxon>
    </lineage>
</organism>
<protein>
    <submittedName>
        <fullName evidence="1">Fimbrillin family protein</fullName>
    </submittedName>
</protein>
<proteinExistence type="predicted"/>
<accession>A0A6A7VS20</accession>
<comment type="caution">
    <text evidence="1">The sequence shown here is derived from an EMBL/GenBank/DDBJ whole genome shotgun (WGS) entry which is preliminary data.</text>
</comment>
<name>A0A6A7VS20_9BACT</name>
<dbReference type="Pfam" id="PF13149">
    <property type="entry name" value="Mfa_like_1"/>
    <property type="match status" value="1"/>
</dbReference>
<dbReference type="AlphaFoldDB" id="A0A6A7VS20"/>
<dbReference type="Proteomes" id="UP000406735">
    <property type="component" value="Unassembled WGS sequence"/>
</dbReference>
<dbReference type="CDD" id="cd13120">
    <property type="entry name" value="BF2867_like_N"/>
    <property type="match status" value="1"/>
</dbReference>
<dbReference type="InterPro" id="IPR025049">
    <property type="entry name" value="Mfa-like_1"/>
</dbReference>
<dbReference type="InterPro" id="IPR042278">
    <property type="entry name" value="Mfa-like_1_N"/>
</dbReference>